<dbReference type="GO" id="GO:0004553">
    <property type="term" value="F:hydrolase activity, hydrolyzing O-glycosyl compounds"/>
    <property type="evidence" value="ECO:0007669"/>
    <property type="project" value="InterPro"/>
</dbReference>
<dbReference type="InterPro" id="IPR013320">
    <property type="entry name" value="ConA-like_dom_sf"/>
</dbReference>
<dbReference type="Gene3D" id="2.60.120.200">
    <property type="match status" value="1"/>
</dbReference>
<feature type="compositionally biased region" description="Acidic residues" evidence="2">
    <location>
        <begin position="25"/>
        <end position="48"/>
    </location>
</feature>
<dbReference type="Proteomes" id="UP000576082">
    <property type="component" value="Unassembled WGS sequence"/>
</dbReference>
<gene>
    <name evidence="4" type="ORF">HHU12_22645</name>
</gene>
<dbReference type="EMBL" id="JABANE010000074">
    <property type="protein sequence ID" value="NME70790.1"/>
    <property type="molecule type" value="Genomic_DNA"/>
</dbReference>
<comment type="caution">
    <text evidence="4">The sequence shown here is derived from an EMBL/GenBank/DDBJ whole genome shotgun (WGS) entry which is preliminary data.</text>
</comment>
<keyword evidence="4" id="KW-0378">Hydrolase</keyword>
<feature type="domain" description="GH16" evidence="3">
    <location>
        <begin position="56"/>
        <end position="353"/>
    </location>
</feature>
<keyword evidence="5" id="KW-1185">Reference proteome</keyword>
<evidence type="ECO:0000256" key="2">
    <source>
        <dbReference type="SAM" id="MobiDB-lite"/>
    </source>
</evidence>
<comment type="similarity">
    <text evidence="1">Belongs to the glycosyl hydrolase 16 family.</text>
</comment>
<organism evidence="4 5">
    <name type="scientific">Flammeovirga aprica JL-4</name>
    <dbReference type="NCBI Taxonomy" id="694437"/>
    <lineage>
        <taxon>Bacteria</taxon>
        <taxon>Pseudomonadati</taxon>
        <taxon>Bacteroidota</taxon>
        <taxon>Cytophagia</taxon>
        <taxon>Cytophagales</taxon>
        <taxon>Flammeovirgaceae</taxon>
        <taxon>Flammeovirga</taxon>
    </lineage>
</organism>
<dbReference type="PROSITE" id="PS51762">
    <property type="entry name" value="GH16_2"/>
    <property type="match status" value="1"/>
</dbReference>
<evidence type="ECO:0000256" key="1">
    <source>
        <dbReference type="ARBA" id="ARBA00006865"/>
    </source>
</evidence>
<sequence>MHLFALLVLFFFGACSESDIIQEALDPDPEMEEKEEPKEEEVEPEEEVDKTSQPFFLEGQDPKPMAMKWVKVEALSDEFEEGSIDLEKWNESPEFLWENANGSFSDRGWYGSTRCLFSAENVSIEEGELRIEAKMYDEPQYSPKDDKSKPAKRWYGGAYVSSKTMGKPGYYFEAEMQSSSTTMSSAFWLKTPPVPCTTTTDGENLELDIQECVGRFLGSKTDEWTNDDWAVNSKWDQIFHFNTHRHATNCAYNGSRQSKGGHINFEKYNREEYHIYAAWWHEGGTQVDFFIDGRLVKSVTPPVPFTSDQRLIMSSNFYDWVKEDGRGEMGFNDSKLDRSTKFKWVRTWKLEAE</sequence>
<dbReference type="GO" id="GO:0005975">
    <property type="term" value="P:carbohydrate metabolic process"/>
    <property type="evidence" value="ECO:0007669"/>
    <property type="project" value="InterPro"/>
</dbReference>
<evidence type="ECO:0000313" key="5">
    <source>
        <dbReference type="Proteomes" id="UP000576082"/>
    </source>
</evidence>
<dbReference type="AlphaFoldDB" id="A0A7X9RY28"/>
<reference evidence="4 5" key="1">
    <citation type="submission" date="2020-04" db="EMBL/GenBank/DDBJ databases">
        <title>Flammeovirga sp. SR4, a novel species isolated from seawater.</title>
        <authorList>
            <person name="Wang X."/>
        </authorList>
    </citation>
    <scope>NUCLEOTIDE SEQUENCE [LARGE SCALE GENOMIC DNA]</scope>
    <source>
        <strain evidence="4 5">ATCC 23126</strain>
    </source>
</reference>
<feature type="region of interest" description="Disordered" evidence="2">
    <location>
        <begin position="25"/>
        <end position="57"/>
    </location>
</feature>
<protein>
    <submittedName>
        <fullName evidence="4">Glycoside hydrolase</fullName>
    </submittedName>
</protein>
<accession>A0A7X9RY28</accession>
<dbReference type="InterPro" id="IPR000757">
    <property type="entry name" value="Beta-glucanase-like"/>
</dbReference>
<name>A0A7X9RY28_9BACT</name>
<evidence type="ECO:0000313" key="4">
    <source>
        <dbReference type="EMBL" id="NME70790.1"/>
    </source>
</evidence>
<proteinExistence type="inferred from homology"/>
<evidence type="ECO:0000259" key="3">
    <source>
        <dbReference type="PROSITE" id="PS51762"/>
    </source>
</evidence>
<dbReference type="SUPFAM" id="SSF49899">
    <property type="entry name" value="Concanavalin A-like lectins/glucanases"/>
    <property type="match status" value="1"/>
</dbReference>